<dbReference type="AlphaFoldDB" id="A0A5J9T7B3"/>
<feature type="non-terminal residue" evidence="2">
    <location>
        <position position="1"/>
    </location>
</feature>
<accession>A0A5J9T7B3</accession>
<proteinExistence type="predicted"/>
<feature type="transmembrane region" description="Helical" evidence="1">
    <location>
        <begin position="111"/>
        <end position="129"/>
    </location>
</feature>
<dbReference type="Gramene" id="TVU06431">
    <property type="protein sequence ID" value="TVU06431"/>
    <property type="gene ID" value="EJB05_49644"/>
</dbReference>
<keyword evidence="1" id="KW-0472">Membrane</keyword>
<evidence type="ECO:0000313" key="3">
    <source>
        <dbReference type="Proteomes" id="UP000324897"/>
    </source>
</evidence>
<dbReference type="Proteomes" id="UP000324897">
    <property type="component" value="Unassembled WGS sequence"/>
</dbReference>
<keyword evidence="3" id="KW-1185">Reference proteome</keyword>
<protein>
    <submittedName>
        <fullName evidence="2">Uncharacterized protein</fullName>
    </submittedName>
</protein>
<dbReference type="EMBL" id="RWGY01000051">
    <property type="protein sequence ID" value="TVU06431.1"/>
    <property type="molecule type" value="Genomic_DNA"/>
</dbReference>
<keyword evidence="1" id="KW-1133">Transmembrane helix</keyword>
<evidence type="ECO:0000256" key="1">
    <source>
        <dbReference type="SAM" id="Phobius"/>
    </source>
</evidence>
<sequence length="139" mass="15628">MTGLVKGTMASTTATGAATSPARTWWAQCSYGGGKTNVSSSIMNKVPRPLLYLVVILSEHGYGLMLVIFVFSHEASSERGDDEFNYWLDGQKFIVYLHVEKMSMAVVDGKMVVFIQIGILIRGLFIWNGDPRWWDLWLF</sequence>
<keyword evidence="1" id="KW-0812">Transmembrane</keyword>
<gene>
    <name evidence="2" type="ORF">EJB05_49644</name>
</gene>
<evidence type="ECO:0000313" key="2">
    <source>
        <dbReference type="EMBL" id="TVU06431.1"/>
    </source>
</evidence>
<feature type="transmembrane region" description="Helical" evidence="1">
    <location>
        <begin position="50"/>
        <end position="71"/>
    </location>
</feature>
<reference evidence="2 3" key="1">
    <citation type="journal article" date="2019" name="Sci. Rep.">
        <title>A high-quality genome of Eragrostis curvula grass provides insights into Poaceae evolution and supports new strategies to enhance forage quality.</title>
        <authorList>
            <person name="Carballo J."/>
            <person name="Santos B.A.C.M."/>
            <person name="Zappacosta D."/>
            <person name="Garbus I."/>
            <person name="Selva J.P."/>
            <person name="Gallo C.A."/>
            <person name="Diaz A."/>
            <person name="Albertini E."/>
            <person name="Caccamo M."/>
            <person name="Echenique V."/>
        </authorList>
    </citation>
    <scope>NUCLEOTIDE SEQUENCE [LARGE SCALE GENOMIC DNA]</scope>
    <source>
        <strain evidence="3">cv. Victoria</strain>
        <tissue evidence="2">Leaf</tissue>
    </source>
</reference>
<organism evidence="2 3">
    <name type="scientific">Eragrostis curvula</name>
    <name type="common">weeping love grass</name>
    <dbReference type="NCBI Taxonomy" id="38414"/>
    <lineage>
        <taxon>Eukaryota</taxon>
        <taxon>Viridiplantae</taxon>
        <taxon>Streptophyta</taxon>
        <taxon>Embryophyta</taxon>
        <taxon>Tracheophyta</taxon>
        <taxon>Spermatophyta</taxon>
        <taxon>Magnoliopsida</taxon>
        <taxon>Liliopsida</taxon>
        <taxon>Poales</taxon>
        <taxon>Poaceae</taxon>
        <taxon>PACMAD clade</taxon>
        <taxon>Chloridoideae</taxon>
        <taxon>Eragrostideae</taxon>
        <taxon>Eragrostidinae</taxon>
        <taxon>Eragrostis</taxon>
    </lineage>
</organism>
<comment type="caution">
    <text evidence="2">The sequence shown here is derived from an EMBL/GenBank/DDBJ whole genome shotgun (WGS) entry which is preliminary data.</text>
</comment>
<name>A0A5J9T7B3_9POAL</name>